<comment type="subcellular location">
    <subcellularLocation>
        <location evidence="3 22">Secreted</location>
    </subcellularLocation>
</comment>
<dbReference type="PRINTS" id="PR00461">
    <property type="entry name" value="PLPEROXIDASE"/>
</dbReference>
<feature type="binding site" evidence="19">
    <location>
        <position position="73"/>
    </location>
    <ligand>
        <name>Ca(2+)</name>
        <dbReference type="ChEBI" id="CHEBI:29108"/>
        <label>1</label>
    </ligand>
</feature>
<evidence type="ECO:0000256" key="22">
    <source>
        <dbReference type="RuleBase" id="RU362060"/>
    </source>
</evidence>
<dbReference type="InterPro" id="IPR002016">
    <property type="entry name" value="Haem_peroxidase"/>
</dbReference>
<dbReference type="GO" id="GO:0140825">
    <property type="term" value="F:lactoperoxidase activity"/>
    <property type="evidence" value="ECO:0007669"/>
    <property type="project" value="UniProtKB-EC"/>
</dbReference>
<dbReference type="PANTHER" id="PTHR31517">
    <property type="match status" value="1"/>
</dbReference>
<evidence type="ECO:0000256" key="13">
    <source>
        <dbReference type="ARBA" id="ARBA00023004"/>
    </source>
</evidence>
<feature type="binding site" evidence="19">
    <location>
        <position position="75"/>
    </location>
    <ligand>
        <name>Ca(2+)</name>
        <dbReference type="ChEBI" id="CHEBI:29108"/>
        <label>1</label>
    </ligand>
</feature>
<feature type="binding site" evidence="19">
    <location>
        <position position="84"/>
    </location>
    <ligand>
        <name>Ca(2+)</name>
        <dbReference type="ChEBI" id="CHEBI:29108"/>
        <label>1</label>
    </ligand>
</feature>
<keyword evidence="7 22" id="KW-0575">Peroxidase</keyword>
<evidence type="ECO:0000256" key="7">
    <source>
        <dbReference type="ARBA" id="ARBA00022559"/>
    </source>
</evidence>
<dbReference type="PANTHER" id="PTHR31517:SF59">
    <property type="entry name" value="PEROXIDASE"/>
    <property type="match status" value="1"/>
</dbReference>
<feature type="active site" description="Proton acceptor" evidence="17">
    <location>
        <position position="65"/>
    </location>
</feature>
<dbReference type="Gramene" id="ONK72002">
    <property type="protein sequence ID" value="ONK72002"/>
    <property type="gene ID" value="A4U43_C04F14630"/>
</dbReference>
<dbReference type="Pfam" id="PF00141">
    <property type="entry name" value="peroxidase"/>
    <property type="match status" value="1"/>
</dbReference>
<feature type="binding site" evidence="19">
    <location>
        <position position="248"/>
    </location>
    <ligand>
        <name>Ca(2+)</name>
        <dbReference type="ChEBI" id="CHEBI:29108"/>
        <label>2</label>
    </ligand>
</feature>
<feature type="binding site" evidence="19">
    <location>
        <position position="66"/>
    </location>
    <ligand>
        <name>Ca(2+)</name>
        <dbReference type="ChEBI" id="CHEBI:29108"/>
        <label>1</label>
    </ligand>
</feature>
<dbReference type="PRINTS" id="PR00458">
    <property type="entry name" value="PEROXIDASE"/>
</dbReference>
<accession>A0A5P1F1D7</accession>
<evidence type="ECO:0000259" key="23">
    <source>
        <dbReference type="PROSITE" id="PS50873"/>
    </source>
</evidence>
<evidence type="ECO:0000313" key="24">
    <source>
        <dbReference type="EMBL" id="ONK72002.1"/>
    </source>
</evidence>
<dbReference type="InterPro" id="IPR000823">
    <property type="entry name" value="Peroxidase_pln"/>
</dbReference>
<keyword evidence="14 21" id="KW-1015">Disulfide bond</keyword>
<dbReference type="PROSITE" id="PS50873">
    <property type="entry name" value="PEROXIDASE_4"/>
    <property type="match status" value="1"/>
</dbReference>
<dbReference type="Gene3D" id="1.10.420.10">
    <property type="entry name" value="Peroxidase, domain 2"/>
    <property type="match status" value="1"/>
</dbReference>
<sequence>MKATLITMILLILAFTVASQGPLQVGFYKGKCGSIDIESIIGGIVHSRFVKDPTVVAALLRMQFHDCFVNGCDASLLLDGESSEKTAPPNLSVRGYDIIDEVKTVLEKACPRIVSCADIIIAATRDAIAFAGGSRYKVQMGRRDGKVSLASNVDLPNPTIPVDQSITAFQKKGLSVTDMVLLLGGHTVGIAHCSLFSDRLYNFNGTGSPDPAMDSGLVSALKLRCPQKSKVDNTVNLDQNSQSSNTVDNSFYKQILMNRGILKIDQSIALDNKTRDIVSSIANAFNFTSQFSNAMIKMGAIQVLTGANGEIRKSCKAVNTS</sequence>
<dbReference type="Gene3D" id="1.10.520.10">
    <property type="match status" value="1"/>
</dbReference>
<evidence type="ECO:0000256" key="16">
    <source>
        <dbReference type="ARBA" id="ARBA00023324"/>
    </source>
</evidence>
<protein>
    <recommendedName>
        <fullName evidence="5 22">Peroxidase</fullName>
        <ecNumber evidence="5 22">1.11.1.7</ecNumber>
    </recommendedName>
</protein>
<dbReference type="OrthoDB" id="2113341at2759"/>
<dbReference type="GO" id="GO:0006979">
    <property type="term" value="P:response to oxidative stress"/>
    <property type="evidence" value="ECO:0007669"/>
    <property type="project" value="UniProtKB-UniRule"/>
</dbReference>
<dbReference type="PROSITE" id="PS00436">
    <property type="entry name" value="PEROXIDASE_2"/>
    <property type="match status" value="1"/>
</dbReference>
<evidence type="ECO:0000256" key="2">
    <source>
        <dbReference type="ARBA" id="ARBA00002322"/>
    </source>
</evidence>
<feature type="disulfide bond" evidence="21">
    <location>
        <begin position="32"/>
        <end position="110"/>
    </location>
</feature>
<dbReference type="FunFam" id="1.10.520.10:FF:000006">
    <property type="entry name" value="Peroxidase"/>
    <property type="match status" value="1"/>
</dbReference>
<feature type="binding site" evidence="18">
    <location>
        <position position="156"/>
    </location>
    <ligand>
        <name>substrate</name>
    </ligand>
</feature>
<feature type="disulfide bond" evidence="21">
    <location>
        <begin position="67"/>
        <end position="72"/>
    </location>
</feature>
<comment type="similarity">
    <text evidence="4">Belongs to the peroxidase family. Ascorbate peroxidase subfamily.</text>
</comment>
<evidence type="ECO:0000256" key="21">
    <source>
        <dbReference type="PIRSR" id="PIRSR600823-5"/>
    </source>
</evidence>
<evidence type="ECO:0000256" key="11">
    <source>
        <dbReference type="ARBA" id="ARBA00022837"/>
    </source>
</evidence>
<evidence type="ECO:0000256" key="18">
    <source>
        <dbReference type="PIRSR" id="PIRSR600823-2"/>
    </source>
</evidence>
<feature type="site" description="Transition state stabilizer" evidence="20">
    <location>
        <position position="61"/>
    </location>
</feature>
<feature type="binding site" evidence="19">
    <location>
        <position position="69"/>
    </location>
    <ligand>
        <name>Ca(2+)</name>
        <dbReference type="ChEBI" id="CHEBI:29108"/>
        <label>1</label>
    </ligand>
</feature>
<gene>
    <name evidence="24" type="ORF">A4U43_C04F14630</name>
</gene>
<feature type="signal peptide" evidence="22">
    <location>
        <begin position="1"/>
        <end position="19"/>
    </location>
</feature>
<keyword evidence="8 22" id="KW-0349">Heme</keyword>
<dbReference type="GO" id="GO:0046872">
    <property type="term" value="F:metal ion binding"/>
    <property type="evidence" value="ECO:0007669"/>
    <property type="project" value="UniProtKB-UniRule"/>
</dbReference>
<keyword evidence="10 22" id="KW-0732">Signal</keyword>
<evidence type="ECO:0000313" key="25">
    <source>
        <dbReference type="Proteomes" id="UP000243459"/>
    </source>
</evidence>
<feature type="disulfide bond" evidence="21">
    <location>
        <begin position="193"/>
        <end position="225"/>
    </location>
</feature>
<keyword evidence="12 22" id="KW-0560">Oxidoreductase</keyword>
<feature type="domain" description="Plant heme peroxidase family profile" evidence="23">
    <location>
        <begin position="22"/>
        <end position="319"/>
    </location>
</feature>
<comment type="catalytic activity">
    <reaction evidence="1 22">
        <text>2 a phenolic donor + H2O2 = 2 a phenolic radical donor + 2 H2O</text>
        <dbReference type="Rhea" id="RHEA:56136"/>
        <dbReference type="ChEBI" id="CHEBI:15377"/>
        <dbReference type="ChEBI" id="CHEBI:16240"/>
        <dbReference type="ChEBI" id="CHEBI:139520"/>
        <dbReference type="ChEBI" id="CHEBI:139521"/>
        <dbReference type="EC" id="1.11.1.7"/>
    </reaction>
</comment>
<evidence type="ECO:0000256" key="3">
    <source>
        <dbReference type="ARBA" id="ARBA00004613"/>
    </source>
</evidence>
<keyword evidence="25" id="KW-1185">Reference proteome</keyword>
<evidence type="ECO:0000256" key="1">
    <source>
        <dbReference type="ARBA" id="ARBA00000189"/>
    </source>
</evidence>
<feature type="binding site" evidence="19">
    <location>
        <position position="187"/>
    </location>
    <ligand>
        <name>Ca(2+)</name>
        <dbReference type="ChEBI" id="CHEBI:29108"/>
        <label>2</label>
    </ligand>
</feature>
<dbReference type="EC" id="1.11.1.7" evidence="5 22"/>
<evidence type="ECO:0000256" key="8">
    <source>
        <dbReference type="ARBA" id="ARBA00022617"/>
    </source>
</evidence>
<evidence type="ECO:0000256" key="19">
    <source>
        <dbReference type="PIRSR" id="PIRSR600823-3"/>
    </source>
</evidence>
<dbReference type="GO" id="GO:0042744">
    <property type="term" value="P:hydrogen peroxide catabolic process"/>
    <property type="evidence" value="ECO:0007669"/>
    <property type="project" value="UniProtKB-KW"/>
</dbReference>
<dbReference type="OMA" id="HECVING"/>
<keyword evidence="9 19" id="KW-0479">Metal-binding</keyword>
<feature type="chain" id="PRO_5024485566" description="Peroxidase" evidence="22">
    <location>
        <begin position="20"/>
        <end position="321"/>
    </location>
</feature>
<dbReference type="GO" id="GO:0020037">
    <property type="term" value="F:heme binding"/>
    <property type="evidence" value="ECO:0007669"/>
    <property type="project" value="UniProtKB-UniRule"/>
</dbReference>
<dbReference type="EMBL" id="CM007384">
    <property type="protein sequence ID" value="ONK72002.1"/>
    <property type="molecule type" value="Genomic_DNA"/>
</dbReference>
<comment type="cofactor">
    <cofactor evidence="19 22">
        <name>heme b</name>
        <dbReference type="ChEBI" id="CHEBI:60344"/>
    </cofactor>
    <text evidence="19 22">Binds 1 heme b (iron(II)-protoporphyrin IX) group per subunit.</text>
</comment>
<reference evidence="25" key="1">
    <citation type="journal article" date="2017" name="Nat. Commun.">
        <title>The asparagus genome sheds light on the origin and evolution of a young Y chromosome.</title>
        <authorList>
            <person name="Harkess A."/>
            <person name="Zhou J."/>
            <person name="Xu C."/>
            <person name="Bowers J.E."/>
            <person name="Van der Hulst R."/>
            <person name="Ayyampalayam S."/>
            <person name="Mercati F."/>
            <person name="Riccardi P."/>
            <person name="McKain M.R."/>
            <person name="Kakrana A."/>
            <person name="Tang H."/>
            <person name="Ray J."/>
            <person name="Groenendijk J."/>
            <person name="Arikit S."/>
            <person name="Mathioni S.M."/>
            <person name="Nakano M."/>
            <person name="Shan H."/>
            <person name="Telgmann-Rauber A."/>
            <person name="Kanno A."/>
            <person name="Yue Z."/>
            <person name="Chen H."/>
            <person name="Li W."/>
            <person name="Chen Y."/>
            <person name="Xu X."/>
            <person name="Zhang Y."/>
            <person name="Luo S."/>
            <person name="Chen H."/>
            <person name="Gao J."/>
            <person name="Mao Z."/>
            <person name="Pires J.C."/>
            <person name="Luo M."/>
            <person name="Kudrna D."/>
            <person name="Wing R.A."/>
            <person name="Meyers B.C."/>
            <person name="Yi K."/>
            <person name="Kong H."/>
            <person name="Lavrijsen P."/>
            <person name="Sunseri F."/>
            <person name="Falavigna A."/>
            <person name="Ye Y."/>
            <person name="Leebens-Mack J.H."/>
            <person name="Chen G."/>
        </authorList>
    </citation>
    <scope>NUCLEOTIDE SEQUENCE [LARGE SCALE GENOMIC DNA]</scope>
    <source>
        <strain evidence="25">cv. DH0086</strain>
    </source>
</reference>
<dbReference type="InterPro" id="IPR019794">
    <property type="entry name" value="Peroxidases_AS"/>
</dbReference>
<keyword evidence="16 22" id="KW-0376">Hydrogen peroxide</keyword>
<evidence type="ECO:0000256" key="5">
    <source>
        <dbReference type="ARBA" id="ARBA00012313"/>
    </source>
</evidence>
<evidence type="ECO:0000256" key="10">
    <source>
        <dbReference type="ARBA" id="ARBA00022729"/>
    </source>
</evidence>
<dbReference type="InterPro" id="IPR033905">
    <property type="entry name" value="Secretory_peroxidase"/>
</dbReference>
<evidence type="ECO:0000256" key="14">
    <source>
        <dbReference type="ARBA" id="ARBA00023157"/>
    </source>
</evidence>
<evidence type="ECO:0000256" key="15">
    <source>
        <dbReference type="ARBA" id="ARBA00023180"/>
    </source>
</evidence>
<keyword evidence="13 19" id="KW-0408">Iron</keyword>
<dbReference type="FunFam" id="1.10.420.10:FF:000007">
    <property type="entry name" value="Peroxidase"/>
    <property type="match status" value="1"/>
</dbReference>
<keyword evidence="6 22" id="KW-0964">Secreted</keyword>
<proteinExistence type="inferred from homology"/>
<evidence type="ECO:0000256" key="9">
    <source>
        <dbReference type="ARBA" id="ARBA00022723"/>
    </source>
</evidence>
<evidence type="ECO:0000256" key="12">
    <source>
        <dbReference type="ARBA" id="ARBA00023002"/>
    </source>
</evidence>
<dbReference type="InterPro" id="IPR019793">
    <property type="entry name" value="Peroxidases_heam-ligand_BS"/>
</dbReference>
<evidence type="ECO:0000256" key="17">
    <source>
        <dbReference type="PIRSR" id="PIRSR600823-1"/>
    </source>
</evidence>
<evidence type="ECO:0000256" key="6">
    <source>
        <dbReference type="ARBA" id="ARBA00022525"/>
    </source>
</evidence>
<comment type="function">
    <text evidence="2">Removal of H(2)O(2), oxidation of toxic reductants, biosynthesis and degradation of lignin, suberization, auxin catabolism, response to environmental stresses such as wounding, pathogen attack and oxidative stress. These functions might be dependent on each isozyme/isoform in each plant tissue.</text>
</comment>
<dbReference type="Proteomes" id="UP000243459">
    <property type="component" value="Chromosome 4"/>
</dbReference>
<comment type="similarity">
    <text evidence="22">Belongs to the peroxidase family. Classical plant (class III) peroxidase subfamily.</text>
</comment>
<name>A0A5P1F1D7_ASPOF</name>
<feature type="binding site" evidence="19">
    <location>
        <position position="71"/>
    </location>
    <ligand>
        <name>Ca(2+)</name>
        <dbReference type="ChEBI" id="CHEBI:29108"/>
        <label>1</label>
    </ligand>
</feature>
<comment type="cofactor">
    <cofactor evidence="19 22">
        <name>Ca(2+)</name>
        <dbReference type="ChEBI" id="CHEBI:29108"/>
    </cofactor>
    <text evidence="19 22">Binds 2 calcium ions per subunit.</text>
</comment>
<dbReference type="AlphaFoldDB" id="A0A5P1F1D7"/>
<dbReference type="GO" id="GO:0005576">
    <property type="term" value="C:extracellular region"/>
    <property type="evidence" value="ECO:0007669"/>
    <property type="project" value="UniProtKB-SubCell"/>
</dbReference>
<dbReference type="CDD" id="cd00693">
    <property type="entry name" value="secretory_peroxidase"/>
    <property type="match status" value="1"/>
</dbReference>
<dbReference type="SUPFAM" id="SSF48113">
    <property type="entry name" value="Heme-dependent peroxidases"/>
    <property type="match status" value="1"/>
</dbReference>
<feature type="binding site" description="axial binding residue" evidence="19">
    <location>
        <position position="186"/>
    </location>
    <ligand>
        <name>heme b</name>
        <dbReference type="ChEBI" id="CHEBI:60344"/>
    </ligand>
    <ligandPart>
        <name>Fe</name>
        <dbReference type="ChEBI" id="CHEBI:18248"/>
    </ligandPart>
</feature>
<dbReference type="PROSITE" id="PS00435">
    <property type="entry name" value="PEROXIDASE_1"/>
    <property type="match status" value="1"/>
</dbReference>
<organism evidence="24 25">
    <name type="scientific">Asparagus officinalis</name>
    <name type="common">Garden asparagus</name>
    <dbReference type="NCBI Taxonomy" id="4686"/>
    <lineage>
        <taxon>Eukaryota</taxon>
        <taxon>Viridiplantae</taxon>
        <taxon>Streptophyta</taxon>
        <taxon>Embryophyta</taxon>
        <taxon>Tracheophyta</taxon>
        <taxon>Spermatophyta</taxon>
        <taxon>Magnoliopsida</taxon>
        <taxon>Liliopsida</taxon>
        <taxon>Asparagales</taxon>
        <taxon>Asparagaceae</taxon>
        <taxon>Asparagoideae</taxon>
        <taxon>Asparagus</taxon>
    </lineage>
</organism>
<keyword evidence="15" id="KW-0325">Glycoprotein</keyword>
<dbReference type="InterPro" id="IPR010255">
    <property type="entry name" value="Haem_peroxidase_sf"/>
</dbReference>
<evidence type="ECO:0000256" key="20">
    <source>
        <dbReference type="PIRSR" id="PIRSR600823-4"/>
    </source>
</evidence>
<feature type="binding site" evidence="19">
    <location>
        <position position="238"/>
    </location>
    <ligand>
        <name>Ca(2+)</name>
        <dbReference type="ChEBI" id="CHEBI:29108"/>
        <label>2</label>
    </ligand>
</feature>
<evidence type="ECO:0000256" key="4">
    <source>
        <dbReference type="ARBA" id="ARBA00006873"/>
    </source>
</evidence>
<feature type="disulfide bond" evidence="21">
    <location>
        <begin position="116"/>
        <end position="315"/>
    </location>
</feature>
<keyword evidence="11 19" id="KW-0106">Calcium</keyword>